<reference evidence="1" key="1">
    <citation type="submission" date="2023-10" db="EMBL/GenBank/DDBJ databases">
        <authorList>
            <person name="Rodriguez Cubillos JULIANA M."/>
            <person name="De Vega J."/>
        </authorList>
    </citation>
    <scope>NUCLEOTIDE SEQUENCE</scope>
</reference>
<evidence type="ECO:0000313" key="1">
    <source>
        <dbReference type="EMBL" id="CAJ2638949.1"/>
    </source>
</evidence>
<comment type="caution">
    <text evidence="1">The sequence shown here is derived from an EMBL/GenBank/DDBJ whole genome shotgun (WGS) entry which is preliminary data.</text>
</comment>
<proteinExistence type="predicted"/>
<accession>A0ACB0J4Q3</accession>
<keyword evidence="2" id="KW-1185">Reference proteome</keyword>
<dbReference type="EMBL" id="CASHSV030000024">
    <property type="protein sequence ID" value="CAJ2638949.1"/>
    <property type="molecule type" value="Genomic_DNA"/>
</dbReference>
<sequence length="817" mass="92900">MENHNKVLMLMVCTVFLCTMPTYSIQHTLTPNQFIQYNDTLVSAAGTFEAGFFNFGDPQRQYFGIWYNNISPRTIVWVANRDTPVQNSTAMMKLTDQGSLIILDGSKGIIWNSNSSRIGVKPVVHLLDSGNLVLKDGNNTHNILWESFDYPGNTFLAGMKLKSNLVTGPYRYLTSWRSPEDPSVGEFPYWIETHGYPQIVTIKESRILYRGGSWNGILFTGVSWQRNNRILNFSVVFTDKEFSYQYETLNSSIITRLVLDPYGNSQRYLWSDTKQIWEVLSSLPTDQCDEYALCGINSNCNINDFPICECLEGFMPKFQTKWKSSNWSDGCVRKTPLNCLHGDGFLPYTNMKLPDTSASWYDRSMTLEDCRIMCLKNCSCTAYANLDIRNGGSGCLLWFHNIVDMRKHTGIGQDIYIRLASSELDHKKNKWKLKLAGTLAAVIAFIIGLTVLVLVKSAYRKKLGNQGYFKKLFHWKHNKEKEDGDMAIIFDFSTITIATNYFSNRNKLGEGGFGPVYKGIMEDGQEIAVKKLSKTSGQGIEEFKNEVKLMATLQHRNLVKLLGCSIQQDEKMLIYEFMPNRSLDCFIFDPTRSKLLDWTKRLEIVDGIARGLLYLHQDSRLRIIHRDLKTSNILLDIDMIPKISDFGLARSFMGDQDEAKTNRVMGTYGYMPPEYAVHGSFSIKSDVFSFGVVVLEIISGKKNSGFCDPRHRLNLLGHAWRLWIEERPEELIADILYDEAICSEIIRFMHVGLLCVQQQPEDRPNMSSVVFMLKGEKLLPKPSEPGFYAGRNNTNSIGSSSNGCSINEASISLLEAR</sequence>
<organism evidence="1 2">
    <name type="scientific">Trifolium pratense</name>
    <name type="common">Red clover</name>
    <dbReference type="NCBI Taxonomy" id="57577"/>
    <lineage>
        <taxon>Eukaryota</taxon>
        <taxon>Viridiplantae</taxon>
        <taxon>Streptophyta</taxon>
        <taxon>Embryophyta</taxon>
        <taxon>Tracheophyta</taxon>
        <taxon>Spermatophyta</taxon>
        <taxon>Magnoliopsida</taxon>
        <taxon>eudicotyledons</taxon>
        <taxon>Gunneridae</taxon>
        <taxon>Pentapetalae</taxon>
        <taxon>rosids</taxon>
        <taxon>fabids</taxon>
        <taxon>Fabales</taxon>
        <taxon>Fabaceae</taxon>
        <taxon>Papilionoideae</taxon>
        <taxon>50 kb inversion clade</taxon>
        <taxon>NPAAA clade</taxon>
        <taxon>Hologalegina</taxon>
        <taxon>IRL clade</taxon>
        <taxon>Trifolieae</taxon>
        <taxon>Trifolium</taxon>
    </lineage>
</organism>
<gene>
    <name evidence="1" type="ORF">MILVUS5_LOCUS9055</name>
</gene>
<protein>
    <submittedName>
        <fullName evidence="1">Uncharacterized protein</fullName>
    </submittedName>
</protein>
<dbReference type="Proteomes" id="UP001177021">
    <property type="component" value="Unassembled WGS sequence"/>
</dbReference>
<evidence type="ECO:0000313" key="2">
    <source>
        <dbReference type="Proteomes" id="UP001177021"/>
    </source>
</evidence>
<name>A0ACB0J4Q3_TRIPR</name>